<protein>
    <submittedName>
        <fullName evidence="4">Uncharacterized protein</fullName>
    </submittedName>
</protein>
<feature type="region of interest" description="Disordered" evidence="1">
    <location>
        <begin position="335"/>
        <end position="366"/>
    </location>
</feature>
<gene>
    <name evidence="4" type="ORF">APY04_1765</name>
</gene>
<dbReference type="Pfam" id="PF05838">
    <property type="entry name" value="Glyco_hydro_108"/>
    <property type="match status" value="1"/>
</dbReference>
<proteinExistence type="predicted"/>
<dbReference type="InterPro" id="IPR008565">
    <property type="entry name" value="TtsA-like_GH18_dom"/>
</dbReference>
<reference evidence="4 5" key="1">
    <citation type="submission" date="2015-10" db="EMBL/GenBank/DDBJ databases">
        <title>Transcriptomic analysis of a linuron degrading triple-species bacterial consortium.</title>
        <authorList>
            <person name="Albers P."/>
        </authorList>
    </citation>
    <scope>NUCLEOTIDE SEQUENCE [LARGE SCALE GENOMIC DNA]</scope>
    <source>
        <strain evidence="4 5">WDL6</strain>
    </source>
</reference>
<organism evidence="4 5">
    <name type="scientific">Hyphomicrobium sulfonivorans</name>
    <dbReference type="NCBI Taxonomy" id="121290"/>
    <lineage>
        <taxon>Bacteria</taxon>
        <taxon>Pseudomonadati</taxon>
        <taxon>Pseudomonadota</taxon>
        <taxon>Alphaproteobacteria</taxon>
        <taxon>Hyphomicrobiales</taxon>
        <taxon>Hyphomicrobiaceae</taxon>
        <taxon>Hyphomicrobium</taxon>
    </lineage>
</organism>
<dbReference type="Proteomes" id="UP000059074">
    <property type="component" value="Unassembled WGS sequence"/>
</dbReference>
<evidence type="ECO:0000313" key="4">
    <source>
        <dbReference type="EMBL" id="KWT68943.1"/>
    </source>
</evidence>
<evidence type="ECO:0000313" key="5">
    <source>
        <dbReference type="Proteomes" id="UP000059074"/>
    </source>
</evidence>
<feature type="domain" description="Peptidoglycan binding" evidence="3">
    <location>
        <begin position="256"/>
        <end position="316"/>
    </location>
</feature>
<dbReference type="InterPro" id="IPR013423">
    <property type="entry name" value="CHP02594"/>
</dbReference>
<dbReference type="InterPro" id="IPR023346">
    <property type="entry name" value="Lysozyme-like_dom_sf"/>
</dbReference>
<feature type="domain" description="TtsA-like Glycoside hydrolase family 108" evidence="2">
    <location>
        <begin position="162"/>
        <end position="252"/>
    </location>
</feature>
<comment type="caution">
    <text evidence="4">The sequence shown here is derived from an EMBL/GenBank/DDBJ whole genome shotgun (WGS) entry which is preliminary data.</text>
</comment>
<accession>A0A109BHK3</accession>
<dbReference type="PATRIC" id="fig|121290.4.peg.857"/>
<dbReference type="NCBIfam" id="TIGR02594">
    <property type="entry name" value="TIGR02594 family protein"/>
    <property type="match status" value="1"/>
</dbReference>
<keyword evidence="5" id="KW-1185">Reference proteome</keyword>
<evidence type="ECO:0000259" key="3">
    <source>
        <dbReference type="Pfam" id="PF09374"/>
    </source>
</evidence>
<dbReference type="EMBL" id="LMTR01000052">
    <property type="protein sequence ID" value="KWT68943.1"/>
    <property type="molecule type" value="Genomic_DNA"/>
</dbReference>
<dbReference type="Gene3D" id="1.20.141.10">
    <property type="entry name" value="Chitosanase, subunit A, domain 1"/>
    <property type="match status" value="1"/>
</dbReference>
<evidence type="ECO:0000256" key="1">
    <source>
        <dbReference type="SAM" id="MobiDB-lite"/>
    </source>
</evidence>
<sequence length="449" mass="48257">MAAAWAELGQREVRGSADNARIRAFFREVGHPAILHDEVAWCAAFVGACLERGGLASTRSLMARSYLRWGDDVSAGRIGAVAVLSRGRDPAAGHVGFLMGETPTHVVLLGGNQGDAVSVAAYPKTRLLGLRWPSAAAAAESAGRKDAGTRAAGDALFDEALAHVLEMEGGYTDDPHDPGGPTNRGITLATYAAWRGVRLNAATRPGLKAELRRIGADVVRDIYFARYWSLAHCSEMAPALAFFHFDAAVNHGVTGAMRLLQRAVGTDVDGEIGPNTRAAIGRLSVEQCLERYAEVRRARYRALPHFWRFGRGWLRRVDTTLARARKVLRAGAGAQQATDEVQEKGMSSMNESVRMQEQSGPVQQQESTTKWWGQSITIWGAMITALSTVLPAIGPAFGVDITGDLVREAGEGIVLTVQAVGGLIGTLMTIYGRMRASTGLTHRSVQMKL</sequence>
<dbReference type="AlphaFoldDB" id="A0A109BHK3"/>
<dbReference type="CDD" id="cd13926">
    <property type="entry name" value="N-acetylmuramidase_GH108"/>
    <property type="match status" value="1"/>
</dbReference>
<evidence type="ECO:0000259" key="2">
    <source>
        <dbReference type="Pfam" id="PF05838"/>
    </source>
</evidence>
<dbReference type="SUPFAM" id="SSF53955">
    <property type="entry name" value="Lysozyme-like"/>
    <property type="match status" value="1"/>
</dbReference>
<dbReference type="STRING" id="121290.APY04_1765"/>
<dbReference type="Pfam" id="PF09374">
    <property type="entry name" value="PG_binding_3"/>
    <property type="match status" value="1"/>
</dbReference>
<name>A0A109BHK3_HYPSL</name>
<dbReference type="InterPro" id="IPR018537">
    <property type="entry name" value="Peptidoglycan-bd_3"/>
</dbReference>